<evidence type="ECO:0000256" key="1">
    <source>
        <dbReference type="SAM" id="MobiDB-lite"/>
    </source>
</evidence>
<feature type="transmembrane region" description="Helical" evidence="2">
    <location>
        <begin position="220"/>
        <end position="238"/>
    </location>
</feature>
<feature type="region of interest" description="Disordered" evidence="1">
    <location>
        <begin position="304"/>
        <end position="330"/>
    </location>
</feature>
<dbReference type="EMBL" id="DWXG01000019">
    <property type="protein sequence ID" value="HJB97416.1"/>
    <property type="molecule type" value="Genomic_DNA"/>
</dbReference>
<evidence type="ECO:0000313" key="3">
    <source>
        <dbReference type="EMBL" id="HJB97416.1"/>
    </source>
</evidence>
<feature type="transmembrane region" description="Helical" evidence="2">
    <location>
        <begin position="130"/>
        <end position="151"/>
    </location>
</feature>
<feature type="transmembrane region" description="Helical" evidence="2">
    <location>
        <begin position="16"/>
        <end position="37"/>
    </location>
</feature>
<keyword evidence="3" id="KW-0436">Ligase</keyword>
<evidence type="ECO:0000256" key="2">
    <source>
        <dbReference type="SAM" id="Phobius"/>
    </source>
</evidence>
<feature type="transmembrane region" description="Helical" evidence="2">
    <location>
        <begin position="476"/>
        <end position="505"/>
    </location>
</feature>
<protein>
    <submittedName>
        <fullName evidence="3">O-antigen ligase family protein</fullName>
    </submittedName>
</protein>
<sequence length="550" mass="62149">MKQGMAAVKAALEKKLSWIVGAIVVIQPLLDVLSYFLQEIGSNSLTTALRFLMLAGVALLGFLVSDRKKLYFIFYGVVVVYWIAHMLNCFRVGYQSPVSDAGAFSRIMNFPVFALSFITFFEKGKDVRRVVVWGFAINLLTMVLFTVLPWATGNPVYTYDELYIGVMGWFAVENSQSTILVLVAPVAIYGAYRLKKYPLFLLAVLLSFGMLFVTGTKFTFYSIFIIAGAFIFLFVMNLRKQSIRYVTPLLAVLVLVVAFRQYSPMQQRESQYAYSQGIYQQIVEDGLRSSGTDAETLEAIRQEVNQAKEDSSSNKQSSNSGKETEEEYAAETRLGRMREGLISVYTDPDGYGPILEDMTERFGIYNVMEIYDYTSASYVLSDFRVLKSRYAELMWEEKDTFTHLLGSEAQDMITSGFNYDLENDFPAVFYSCGYVGFALYMLFLLAFFGMILRAFALDVSAAWQEQKGKKRRSRVLGALGGGIQRFLTVEMGAVGMTFLLAVISGLISGNTLRRPNVTVYFAISAAYLCYLTFLQRKEPLFPRKKKRLTD</sequence>
<name>A0A9D2MUN6_9FIRM</name>
<dbReference type="GO" id="GO:0016874">
    <property type="term" value="F:ligase activity"/>
    <property type="evidence" value="ECO:0007669"/>
    <property type="project" value="UniProtKB-KW"/>
</dbReference>
<accession>A0A9D2MUN6</accession>
<keyword evidence="2" id="KW-0812">Transmembrane</keyword>
<evidence type="ECO:0000313" key="4">
    <source>
        <dbReference type="Proteomes" id="UP000826793"/>
    </source>
</evidence>
<reference evidence="3" key="1">
    <citation type="journal article" date="2021" name="PeerJ">
        <title>Extensive microbial diversity within the chicken gut microbiome revealed by metagenomics and culture.</title>
        <authorList>
            <person name="Gilroy R."/>
            <person name="Ravi A."/>
            <person name="Getino M."/>
            <person name="Pursley I."/>
            <person name="Horton D.L."/>
            <person name="Alikhan N.F."/>
            <person name="Baker D."/>
            <person name="Gharbi K."/>
            <person name="Hall N."/>
            <person name="Watson M."/>
            <person name="Adriaenssens E.M."/>
            <person name="Foster-Nyarko E."/>
            <person name="Jarju S."/>
            <person name="Secka A."/>
            <person name="Antonio M."/>
            <person name="Oren A."/>
            <person name="Chaudhuri R.R."/>
            <person name="La Ragione R."/>
            <person name="Hildebrand F."/>
            <person name="Pallen M.J."/>
        </authorList>
    </citation>
    <scope>NUCLEOTIDE SEQUENCE</scope>
    <source>
        <strain evidence="3">CHK185-1770</strain>
    </source>
</reference>
<organism evidence="3 4">
    <name type="scientific">Candidatus Acutalibacter pullicola</name>
    <dbReference type="NCBI Taxonomy" id="2838417"/>
    <lineage>
        <taxon>Bacteria</taxon>
        <taxon>Bacillati</taxon>
        <taxon>Bacillota</taxon>
        <taxon>Clostridia</taxon>
        <taxon>Eubacteriales</taxon>
        <taxon>Acutalibacteraceae</taxon>
        <taxon>Acutalibacter</taxon>
    </lineage>
</organism>
<reference evidence="3" key="2">
    <citation type="submission" date="2021-04" db="EMBL/GenBank/DDBJ databases">
        <authorList>
            <person name="Gilroy R."/>
        </authorList>
    </citation>
    <scope>NUCLEOTIDE SEQUENCE</scope>
    <source>
        <strain evidence="3">CHK185-1770</strain>
    </source>
</reference>
<feature type="transmembrane region" description="Helical" evidence="2">
    <location>
        <begin position="245"/>
        <end position="262"/>
    </location>
</feature>
<feature type="transmembrane region" description="Helical" evidence="2">
    <location>
        <begin position="103"/>
        <end position="121"/>
    </location>
</feature>
<feature type="transmembrane region" description="Helical" evidence="2">
    <location>
        <begin position="43"/>
        <end position="63"/>
    </location>
</feature>
<feature type="transmembrane region" description="Helical" evidence="2">
    <location>
        <begin position="197"/>
        <end position="214"/>
    </location>
</feature>
<gene>
    <name evidence="3" type="ORF">H9710_02420</name>
</gene>
<keyword evidence="2" id="KW-1133">Transmembrane helix</keyword>
<comment type="caution">
    <text evidence="3">The sequence shown here is derived from an EMBL/GenBank/DDBJ whole genome shotgun (WGS) entry which is preliminary data.</text>
</comment>
<feature type="transmembrane region" description="Helical" evidence="2">
    <location>
        <begin position="434"/>
        <end position="455"/>
    </location>
</feature>
<dbReference type="Proteomes" id="UP000826793">
    <property type="component" value="Unassembled WGS sequence"/>
</dbReference>
<dbReference type="InterPro" id="IPR049504">
    <property type="entry name" value="O-antigen_lig"/>
</dbReference>
<feature type="transmembrane region" description="Helical" evidence="2">
    <location>
        <begin position="70"/>
        <end position="88"/>
    </location>
</feature>
<feature type="transmembrane region" description="Helical" evidence="2">
    <location>
        <begin position="163"/>
        <end position="190"/>
    </location>
</feature>
<proteinExistence type="predicted"/>
<keyword evidence="2" id="KW-0472">Membrane</keyword>
<feature type="transmembrane region" description="Helical" evidence="2">
    <location>
        <begin position="517"/>
        <end position="534"/>
    </location>
</feature>
<dbReference type="Pfam" id="PF13425">
    <property type="entry name" value="O-antigen_lig"/>
    <property type="match status" value="1"/>
</dbReference>
<dbReference type="AlphaFoldDB" id="A0A9D2MUN6"/>